<accession>A0A4U1CBR8</accession>
<dbReference type="PANTHER" id="PTHR32305:SF15">
    <property type="entry name" value="PROTEIN RHSA-RELATED"/>
    <property type="match status" value="1"/>
</dbReference>
<keyword evidence="2" id="KW-1185">Reference proteome</keyword>
<dbReference type="Proteomes" id="UP000307244">
    <property type="component" value="Unassembled WGS sequence"/>
</dbReference>
<sequence>SSFLQNTAYAYNERGWLKGSSSDQFSMKLKYDDVTVPQYNGNIANQDWGSGVSFTNVYTYGYDKLNRLLSGSSTGVAMAEVLTYDVMGNIKTMNRDAGGAGTYNYTGNQLTSITSGPLATGTYVYNGNGNATTDGRTGVVLTYNVLNLPATATKSGLSLAYTYDASGNKLKKVSNGVTREYVSGIEYNGSTIDIIHTEEGIARNNSGTYSYEYNLSDHLGNVRYSFHKNPSSGLLERLQSDDYYAFGKRNSGSPVSVNNKYLYNGKEVQDELGEQYDYGARFYDPIIGRWNVVDPLAEKMRRHSPYNYGFNNPIRFVDPDGRSPEDSTDDPGKRVIVTITAVSTIKLNNDLKKATGVPAALLREATGDKLVSSTTFSATVGDGKVSDASISREHSVLPTHPGGHKVPFGLGEGLDPTKSNQGNVIQGENGVVGSVSKYEAQIGTAGQIVGKTFVQMQLP</sequence>
<proteinExistence type="predicted"/>
<organism evidence="1 2">
    <name type="scientific">Pedobacter frigoris</name>
    <dbReference type="NCBI Taxonomy" id="2571272"/>
    <lineage>
        <taxon>Bacteria</taxon>
        <taxon>Pseudomonadati</taxon>
        <taxon>Bacteroidota</taxon>
        <taxon>Sphingobacteriia</taxon>
        <taxon>Sphingobacteriales</taxon>
        <taxon>Sphingobacteriaceae</taxon>
        <taxon>Pedobacter</taxon>
    </lineage>
</organism>
<dbReference type="InterPro" id="IPR022385">
    <property type="entry name" value="Rhs_assc_core"/>
</dbReference>
<dbReference type="Gene3D" id="2.180.10.10">
    <property type="entry name" value="RHS repeat-associated core"/>
    <property type="match status" value="1"/>
</dbReference>
<dbReference type="EMBL" id="SWBQ01000005">
    <property type="protein sequence ID" value="TKC04135.1"/>
    <property type="molecule type" value="Genomic_DNA"/>
</dbReference>
<gene>
    <name evidence="1" type="ORF">FA047_16140</name>
</gene>
<comment type="caution">
    <text evidence="1">The sequence shown here is derived from an EMBL/GenBank/DDBJ whole genome shotgun (WGS) entry which is preliminary data.</text>
</comment>
<dbReference type="NCBIfam" id="TIGR03696">
    <property type="entry name" value="Rhs_assc_core"/>
    <property type="match status" value="1"/>
</dbReference>
<dbReference type="InterPro" id="IPR050708">
    <property type="entry name" value="T6SS_VgrG/RHS"/>
</dbReference>
<name>A0A4U1CBR8_9SPHI</name>
<protein>
    <submittedName>
        <fullName evidence="1">RHS repeat-associated core domain-containing protein</fullName>
    </submittedName>
</protein>
<dbReference type="PANTHER" id="PTHR32305">
    <property type="match status" value="1"/>
</dbReference>
<dbReference type="RefSeq" id="WP_136837127.1">
    <property type="nucleotide sequence ID" value="NZ_SWBQ01000005.1"/>
</dbReference>
<reference evidence="1 2" key="1">
    <citation type="submission" date="2019-04" db="EMBL/GenBank/DDBJ databases">
        <title>Pedobacter sp. RP-3-15 sp. nov., isolated from Arctic soil.</title>
        <authorList>
            <person name="Dahal R.H."/>
            <person name="Kim D.-U."/>
        </authorList>
    </citation>
    <scope>NUCLEOTIDE SEQUENCE [LARGE SCALE GENOMIC DNA]</scope>
    <source>
        <strain evidence="1 2">RP-3-15</strain>
    </source>
</reference>
<dbReference type="OrthoDB" id="1191296at2"/>
<evidence type="ECO:0000313" key="2">
    <source>
        <dbReference type="Proteomes" id="UP000307244"/>
    </source>
</evidence>
<dbReference type="AlphaFoldDB" id="A0A4U1CBR8"/>
<evidence type="ECO:0000313" key="1">
    <source>
        <dbReference type="EMBL" id="TKC04135.1"/>
    </source>
</evidence>
<feature type="non-terminal residue" evidence="1">
    <location>
        <position position="1"/>
    </location>
</feature>